<proteinExistence type="predicted"/>
<dbReference type="EMBL" id="JBHULN010000004">
    <property type="protein sequence ID" value="MFD2570718.1"/>
    <property type="molecule type" value="Genomic_DNA"/>
</dbReference>
<dbReference type="Proteomes" id="UP001597469">
    <property type="component" value="Unassembled WGS sequence"/>
</dbReference>
<protein>
    <submittedName>
        <fullName evidence="1">SusD/RagB family nutrient-binding outer membrane lipoprotein</fullName>
    </submittedName>
</protein>
<reference evidence="2" key="1">
    <citation type="journal article" date="2019" name="Int. J. Syst. Evol. Microbiol.">
        <title>The Global Catalogue of Microorganisms (GCM) 10K type strain sequencing project: providing services to taxonomists for standard genome sequencing and annotation.</title>
        <authorList>
            <consortium name="The Broad Institute Genomics Platform"/>
            <consortium name="The Broad Institute Genome Sequencing Center for Infectious Disease"/>
            <person name="Wu L."/>
            <person name="Ma J."/>
        </authorList>
    </citation>
    <scope>NUCLEOTIDE SEQUENCE [LARGE SCALE GENOMIC DNA]</scope>
    <source>
        <strain evidence="2">KCTC 42805</strain>
    </source>
</reference>
<gene>
    <name evidence="1" type="ORF">ACFSUS_08755</name>
</gene>
<dbReference type="PROSITE" id="PS51257">
    <property type="entry name" value="PROKAR_LIPOPROTEIN"/>
    <property type="match status" value="1"/>
</dbReference>
<name>A0ABW5M3G8_9BACT</name>
<dbReference type="SUPFAM" id="SSF48452">
    <property type="entry name" value="TPR-like"/>
    <property type="match status" value="1"/>
</dbReference>
<accession>A0ABW5M3G8</accession>
<comment type="caution">
    <text evidence="1">The sequence shown here is derived from an EMBL/GenBank/DDBJ whole genome shotgun (WGS) entry which is preliminary data.</text>
</comment>
<organism evidence="1 2">
    <name type="scientific">Spirosoma soli</name>
    <dbReference type="NCBI Taxonomy" id="1770529"/>
    <lineage>
        <taxon>Bacteria</taxon>
        <taxon>Pseudomonadati</taxon>
        <taxon>Bacteroidota</taxon>
        <taxon>Cytophagia</taxon>
        <taxon>Cytophagales</taxon>
        <taxon>Cytophagaceae</taxon>
        <taxon>Spirosoma</taxon>
    </lineage>
</organism>
<dbReference type="InterPro" id="IPR011990">
    <property type="entry name" value="TPR-like_helical_dom_sf"/>
</dbReference>
<dbReference type="RefSeq" id="WP_381521636.1">
    <property type="nucleotide sequence ID" value="NZ_JBHULN010000004.1"/>
</dbReference>
<keyword evidence="1" id="KW-0449">Lipoprotein</keyword>
<dbReference type="InterPro" id="IPR041662">
    <property type="entry name" value="SusD-like_2"/>
</dbReference>
<evidence type="ECO:0000313" key="2">
    <source>
        <dbReference type="Proteomes" id="UP001597469"/>
    </source>
</evidence>
<dbReference type="Pfam" id="PF12771">
    <property type="entry name" value="SusD-like_2"/>
    <property type="match status" value="1"/>
</dbReference>
<evidence type="ECO:0000313" key="1">
    <source>
        <dbReference type="EMBL" id="MFD2570718.1"/>
    </source>
</evidence>
<sequence length="506" mass="55858">MFNIKRITVGVLAILLTVTSSCKEDYLDINNNPNQATSATPDLVLPSALASTASYVQTRFPFLNLWMGYWNWSGNYSIGTSDKNYQFTNGFGAPIWDNGYLILKNYNYIDTQGATLNQPVVQGIAKIMKAYHFQILVDTYGNIPYTEALNGLTTASPKYDDQVAIYEDLFKQVDAALALFDQADAKSAQGETVLDPGANDIVFGGDVDLHERLVLWREFANTLKLRMLLRQSEKPERQAFVQAQLAILNASDYGYLGQGANAAVNPGYTNSANRQNPFYGNFGETVTGTPTELNNQYRGNKYAIDFYQQTNDPRLARFYAPVGGTGTNFNATYFGTIDPQVNSAVSAIGPALVDSPDQDAVILSSHESLFLQAEAAQRGWIPGNAKTLYQQAITESFLNTGLTAAQAATYYAQPVNNVSYDASANKLEAIITQKWASLNGFTPFEAWADYRRLGYPNVPISQDPSTTVRQIPVRLLYPTSEFNYNATNANAQGTVSQFTTKIFWVK</sequence>
<dbReference type="Gene3D" id="1.25.40.390">
    <property type="match status" value="1"/>
</dbReference>
<keyword evidence="2" id="KW-1185">Reference proteome</keyword>